<protein>
    <submittedName>
        <fullName evidence="9">Peptidyl-dipeptidase Dcp</fullName>
        <ecNumber evidence="9">3.4.15.5</ecNumber>
    </submittedName>
</protein>
<evidence type="ECO:0000313" key="9">
    <source>
        <dbReference type="EMBL" id="MDP9826850.1"/>
    </source>
</evidence>
<accession>A0ABT9P453</accession>
<dbReference type="SUPFAM" id="SSF55486">
    <property type="entry name" value="Metalloproteases ('zincins'), catalytic domain"/>
    <property type="match status" value="1"/>
</dbReference>
<dbReference type="PANTHER" id="PTHR43660">
    <property type="entry name" value="DIPEPTIDYL CARBOXYPEPTIDASE"/>
    <property type="match status" value="1"/>
</dbReference>
<evidence type="ECO:0000256" key="3">
    <source>
        <dbReference type="ARBA" id="ARBA00022723"/>
    </source>
</evidence>
<dbReference type="CDD" id="cd06456">
    <property type="entry name" value="M3A_DCP"/>
    <property type="match status" value="1"/>
</dbReference>
<gene>
    <name evidence="9" type="ORF">J2S57_002599</name>
</gene>
<evidence type="ECO:0000256" key="7">
    <source>
        <dbReference type="RuleBase" id="RU003435"/>
    </source>
</evidence>
<evidence type="ECO:0000256" key="4">
    <source>
        <dbReference type="ARBA" id="ARBA00022801"/>
    </source>
</evidence>
<evidence type="ECO:0000313" key="10">
    <source>
        <dbReference type="Proteomes" id="UP001235712"/>
    </source>
</evidence>
<keyword evidence="4 7" id="KW-0378">Hydrolase</keyword>
<dbReference type="EC" id="3.4.15.5" evidence="9"/>
<dbReference type="Gene3D" id="1.10.1370.10">
    <property type="entry name" value="Neurolysin, domain 3"/>
    <property type="match status" value="1"/>
</dbReference>
<evidence type="ECO:0000256" key="2">
    <source>
        <dbReference type="ARBA" id="ARBA00022670"/>
    </source>
</evidence>
<dbReference type="PANTHER" id="PTHR43660:SF1">
    <property type="entry name" value="DIPEPTIDYL CARBOXYPEPTIDASE"/>
    <property type="match status" value="1"/>
</dbReference>
<evidence type="ECO:0000256" key="1">
    <source>
        <dbReference type="ARBA" id="ARBA00006040"/>
    </source>
</evidence>
<keyword evidence="5 7" id="KW-0862">Zinc</keyword>
<dbReference type="GO" id="GO:0008241">
    <property type="term" value="F:peptidyl-dipeptidase activity"/>
    <property type="evidence" value="ECO:0007669"/>
    <property type="project" value="UniProtKB-EC"/>
</dbReference>
<dbReference type="RefSeq" id="WP_307242113.1">
    <property type="nucleotide sequence ID" value="NZ_JAUSQZ010000001.1"/>
</dbReference>
<dbReference type="GO" id="GO:0004180">
    <property type="term" value="F:carboxypeptidase activity"/>
    <property type="evidence" value="ECO:0007669"/>
    <property type="project" value="UniProtKB-KW"/>
</dbReference>
<dbReference type="InterPro" id="IPR045090">
    <property type="entry name" value="Pept_M3A_M3B"/>
</dbReference>
<keyword evidence="6 7" id="KW-0482">Metalloprotease</keyword>
<organism evidence="9 10">
    <name type="scientific">Kineosporia succinea</name>
    <dbReference type="NCBI Taxonomy" id="84632"/>
    <lineage>
        <taxon>Bacteria</taxon>
        <taxon>Bacillati</taxon>
        <taxon>Actinomycetota</taxon>
        <taxon>Actinomycetes</taxon>
        <taxon>Kineosporiales</taxon>
        <taxon>Kineosporiaceae</taxon>
        <taxon>Kineosporia</taxon>
    </lineage>
</organism>
<sequence length="687" mass="75980">MSSLDPANPFAQASDLPYGLPPFRRIREEHYLPAFRVGMAEQLREVRAIVDDATPVTPASVLDPLEASGALLSRVSRVFVNLVSSSITDGLREIEAEVNPLLAAHRDRIVMDAGLFAKISELYARRDEIADEETRRLLMRHHDDMVRAGAALSPGDQERLRAVNQDLAQLAATFREDLRSDTNDLAVHLDDVSRLEGLPADAIAAARAAAQGRGLRGYLLTLILPTGQPALAALKDRQVRQGLHLASVSRGRRDNAYDTRATLTRLVTLRAQRAELLGFENHAAYVVADQTAKTVDQVMQLLTGLVGPAVENARQEQEELTRRLHADGVEGDLQPWDWAYYSELVAQERFSRDASVLRPYFELNSVLREGVFAAAGGLYGLHFVKRDDLHAYADDVDVYEVFDEAGAGVGLVLTDWYTRDSKRGGAWMNAFADQSHLLSQAPVTVINLNLGRPPQGSPTLLTLDEVRTTFHEFGHVLHGLLSDVRYPTLSGTEVPRDCVEFPSQVNEMWAWQPELLRRYARHHETGEALPADTLDAVLSAQSHGQGQQTVEMLAACLLDQAWHQRPASAPQITPEQVDAFEQQVLAGHGLDLPTVPPRYGTTYFEHIFGSDYSAGYYSYLWSEVLDADTVEWFLAGGGLDRALGRRFRDHVLSRGGAVDPMAAVEKVLGRPPRLEPLLERRGLLPVG</sequence>
<dbReference type="Gene3D" id="1.10.1370.40">
    <property type="match status" value="1"/>
</dbReference>
<reference evidence="9 10" key="1">
    <citation type="submission" date="2023-07" db="EMBL/GenBank/DDBJ databases">
        <title>Sequencing the genomes of 1000 actinobacteria strains.</title>
        <authorList>
            <person name="Klenk H.-P."/>
        </authorList>
    </citation>
    <scope>NUCLEOTIDE SEQUENCE [LARGE SCALE GENOMIC DNA]</scope>
    <source>
        <strain evidence="9 10">DSM 44388</strain>
    </source>
</reference>
<dbReference type="EMBL" id="JAUSQZ010000001">
    <property type="protein sequence ID" value="MDP9826850.1"/>
    <property type="molecule type" value="Genomic_DNA"/>
</dbReference>
<dbReference type="Gene3D" id="3.40.390.10">
    <property type="entry name" value="Collagenase (Catalytic Domain)"/>
    <property type="match status" value="1"/>
</dbReference>
<keyword evidence="3 7" id="KW-0479">Metal-binding</keyword>
<keyword evidence="2 7" id="KW-0645">Protease</keyword>
<dbReference type="InterPro" id="IPR001567">
    <property type="entry name" value="Pept_M3A_M3B_dom"/>
</dbReference>
<comment type="similarity">
    <text evidence="1 7">Belongs to the peptidase M3 family.</text>
</comment>
<keyword evidence="10" id="KW-1185">Reference proteome</keyword>
<name>A0ABT9P453_9ACTN</name>
<dbReference type="InterPro" id="IPR024079">
    <property type="entry name" value="MetalloPept_cat_dom_sf"/>
</dbReference>
<comment type="caution">
    <text evidence="9">The sequence shown here is derived from an EMBL/GenBank/DDBJ whole genome shotgun (WGS) entry which is preliminary data.</text>
</comment>
<evidence type="ECO:0000256" key="5">
    <source>
        <dbReference type="ARBA" id="ARBA00022833"/>
    </source>
</evidence>
<dbReference type="InterPro" id="IPR034005">
    <property type="entry name" value="M3A_DCP"/>
</dbReference>
<keyword evidence="9" id="KW-0121">Carboxypeptidase</keyword>
<dbReference type="Pfam" id="PF01432">
    <property type="entry name" value="Peptidase_M3"/>
    <property type="match status" value="1"/>
</dbReference>
<evidence type="ECO:0000256" key="6">
    <source>
        <dbReference type="ARBA" id="ARBA00023049"/>
    </source>
</evidence>
<dbReference type="Proteomes" id="UP001235712">
    <property type="component" value="Unassembled WGS sequence"/>
</dbReference>
<comment type="cofactor">
    <cofactor evidence="7">
        <name>Zn(2+)</name>
        <dbReference type="ChEBI" id="CHEBI:29105"/>
    </cofactor>
    <text evidence="7">Binds 1 zinc ion.</text>
</comment>
<dbReference type="InterPro" id="IPR024077">
    <property type="entry name" value="Neurolysin/TOP_dom2"/>
</dbReference>
<proteinExistence type="inferred from homology"/>
<evidence type="ECO:0000259" key="8">
    <source>
        <dbReference type="Pfam" id="PF01432"/>
    </source>
</evidence>
<feature type="domain" description="Peptidase M3A/M3B catalytic" evidence="8">
    <location>
        <begin position="231"/>
        <end position="682"/>
    </location>
</feature>